<protein>
    <recommendedName>
        <fullName evidence="6">Pentatricopeptide repeat-containing protein</fullName>
    </recommendedName>
</protein>
<feature type="repeat" description="PPR" evidence="3">
    <location>
        <begin position="637"/>
        <end position="671"/>
    </location>
</feature>
<keyword evidence="5" id="KW-1185">Reference proteome</keyword>
<organism evidence="4 5">
    <name type="scientific">Rhynchospora pubera</name>
    <dbReference type="NCBI Taxonomy" id="906938"/>
    <lineage>
        <taxon>Eukaryota</taxon>
        <taxon>Viridiplantae</taxon>
        <taxon>Streptophyta</taxon>
        <taxon>Embryophyta</taxon>
        <taxon>Tracheophyta</taxon>
        <taxon>Spermatophyta</taxon>
        <taxon>Magnoliopsida</taxon>
        <taxon>Liliopsida</taxon>
        <taxon>Poales</taxon>
        <taxon>Cyperaceae</taxon>
        <taxon>Cyperoideae</taxon>
        <taxon>Rhynchosporeae</taxon>
        <taxon>Rhynchospora</taxon>
    </lineage>
</organism>
<evidence type="ECO:0000313" key="4">
    <source>
        <dbReference type="EMBL" id="KAJ4749541.1"/>
    </source>
</evidence>
<dbReference type="PROSITE" id="PS51375">
    <property type="entry name" value="PPR"/>
    <property type="match status" value="12"/>
</dbReference>
<evidence type="ECO:0000256" key="2">
    <source>
        <dbReference type="ARBA" id="ARBA00022946"/>
    </source>
</evidence>
<comment type="caution">
    <text evidence="4">The sequence shown here is derived from an EMBL/GenBank/DDBJ whole genome shotgun (WGS) entry which is preliminary data.</text>
</comment>
<dbReference type="Proteomes" id="UP001140206">
    <property type="component" value="Chromosome 5"/>
</dbReference>
<evidence type="ECO:0000256" key="3">
    <source>
        <dbReference type="PROSITE-ProRule" id="PRU00708"/>
    </source>
</evidence>
<dbReference type="SUPFAM" id="SSF81901">
    <property type="entry name" value="HCP-like"/>
    <property type="match status" value="2"/>
</dbReference>
<feature type="repeat" description="PPR" evidence="3">
    <location>
        <begin position="340"/>
        <end position="374"/>
    </location>
</feature>
<feature type="repeat" description="PPR" evidence="3">
    <location>
        <begin position="270"/>
        <end position="304"/>
    </location>
</feature>
<dbReference type="Pfam" id="PF13041">
    <property type="entry name" value="PPR_2"/>
    <property type="match status" value="5"/>
</dbReference>
<feature type="repeat" description="PPR" evidence="3">
    <location>
        <begin position="375"/>
        <end position="409"/>
    </location>
</feature>
<dbReference type="Gene3D" id="1.25.40.10">
    <property type="entry name" value="Tetratricopeptide repeat domain"/>
    <property type="match status" value="6"/>
</dbReference>
<evidence type="ECO:0008006" key="6">
    <source>
        <dbReference type="Google" id="ProtNLM"/>
    </source>
</evidence>
<feature type="repeat" description="PPR" evidence="3">
    <location>
        <begin position="305"/>
        <end position="339"/>
    </location>
</feature>
<feature type="repeat" description="PPR" evidence="3">
    <location>
        <begin position="530"/>
        <end position="564"/>
    </location>
</feature>
<feature type="repeat" description="PPR" evidence="3">
    <location>
        <begin position="495"/>
        <end position="529"/>
    </location>
</feature>
<keyword evidence="2" id="KW-0809">Transit peptide</keyword>
<proteinExistence type="predicted"/>
<feature type="repeat" description="PPR" evidence="3">
    <location>
        <begin position="602"/>
        <end position="636"/>
    </location>
</feature>
<dbReference type="AlphaFoldDB" id="A0AAV8C223"/>
<dbReference type="InterPro" id="IPR011990">
    <property type="entry name" value="TPR-like_helical_dom_sf"/>
</dbReference>
<name>A0AAV8C223_9POAL</name>
<gene>
    <name evidence="4" type="ORF">LUZ62_083946</name>
</gene>
<dbReference type="Pfam" id="PF01535">
    <property type="entry name" value="PPR"/>
    <property type="match status" value="5"/>
</dbReference>
<sequence length="775" mass="85784">MGLSPFENNLVINLRTPSQLSFFSSLKSKPYTPSLLAPLAKTLCSAMRKALQASLNLSPFLSFSRSLCASRSPPACLPSQPNPEPHSGRTLSSLFDSEEVSEEAIVNQLLSNQHDPKAALKYFNSVKVSDGFVGNDLACVMLNILIQSGSKKKASNFLNPSFFSDPGTRPDVLVDRVIDASTRFGLNGRIFTYLLRSYVYSGKVKEASEAFSYMSLKGLVIGLHTRNQLLLYLVQSNLFAIAQNLYNGMKSKDEVDMYLKDMADAGLKPNKHMYGALIRYACMKRDLPQALRIADEMKVANLVPTQFIYNTLIGACVKEGEIEKALNLKDEMMSHGIPLNVIGATSLMKGFCLKGELNSALDLFSTILESGDAPNKVTFSVLIEGCFKLGYSKKAHELYLKMKEMGIAPSVFNLNTVMRCLLKVDKFNEAKSLFEEAVQVGIPNVISFDILLHWLCQKGKIEEANNLWAKMLSCNLKPSVVSYNTLIYGLCIPCNEFIYNTLINGLSISGCMSEVNEMLSEATKDGFVPSCMTYNSIINGFVKAGNMACAAATYQEMCKRGIDPDIVTYSSFIDGYWFSREGNMEAATELFHNLKQLGLPASAIVYNSLISGYKDLGEMKPALDLFDEMSALGIPCDTALYTTLIDGLFKSGDENSALELYNGMIEKGILPDVITFTVLTHGLCRNGQGERESAKKVLGEMERFGVKPSAHIYNMLINSYFREGKFQEAFFLHDDMLEKGIIPDEYTYDILVGTKPPVADERDKQRENQDYGLAA</sequence>
<reference evidence="4" key="1">
    <citation type="submission" date="2022-08" db="EMBL/GenBank/DDBJ databases">
        <authorList>
            <person name="Marques A."/>
        </authorList>
    </citation>
    <scope>NUCLEOTIDE SEQUENCE</scope>
    <source>
        <strain evidence="4">RhyPub2mFocal</strain>
        <tissue evidence="4">Leaves</tissue>
    </source>
</reference>
<dbReference type="EMBL" id="JAMFTS010000005">
    <property type="protein sequence ID" value="KAJ4749541.1"/>
    <property type="molecule type" value="Genomic_DNA"/>
</dbReference>
<feature type="repeat" description="PPR" evidence="3">
    <location>
        <begin position="709"/>
        <end position="743"/>
    </location>
</feature>
<keyword evidence="1" id="KW-0677">Repeat</keyword>
<feature type="repeat" description="PPR" evidence="3">
    <location>
        <begin position="672"/>
        <end position="708"/>
    </location>
</feature>
<dbReference type="PANTHER" id="PTHR47932:SF44">
    <property type="entry name" value="MIOREX COMPLEX COMPONENT 1"/>
    <property type="match status" value="1"/>
</dbReference>
<feature type="repeat" description="PPR" evidence="3">
    <location>
        <begin position="565"/>
        <end position="601"/>
    </location>
</feature>
<dbReference type="InterPro" id="IPR002885">
    <property type="entry name" value="PPR_rpt"/>
</dbReference>
<accession>A0AAV8C223</accession>
<dbReference type="PANTHER" id="PTHR47932">
    <property type="entry name" value="ATPASE EXPRESSION PROTEIN 3"/>
    <property type="match status" value="1"/>
</dbReference>
<evidence type="ECO:0000256" key="1">
    <source>
        <dbReference type="ARBA" id="ARBA00022737"/>
    </source>
</evidence>
<dbReference type="NCBIfam" id="TIGR00756">
    <property type="entry name" value="PPR"/>
    <property type="match status" value="9"/>
</dbReference>
<evidence type="ECO:0000313" key="5">
    <source>
        <dbReference type="Proteomes" id="UP001140206"/>
    </source>
</evidence>
<feature type="repeat" description="PPR" evidence="3">
    <location>
        <begin position="444"/>
        <end position="478"/>
    </location>
</feature>